<keyword evidence="1" id="KW-0479">Metal-binding</keyword>
<dbReference type="Pfam" id="PF13639">
    <property type="entry name" value="zf-RING_2"/>
    <property type="match status" value="1"/>
</dbReference>
<keyword evidence="1" id="KW-0862">Zinc</keyword>
<feature type="region of interest" description="Disordered" evidence="2">
    <location>
        <begin position="52"/>
        <end position="72"/>
    </location>
</feature>
<dbReference type="SMART" id="SM00184">
    <property type="entry name" value="RING"/>
    <property type="match status" value="1"/>
</dbReference>
<dbReference type="InterPro" id="IPR001841">
    <property type="entry name" value="Znf_RING"/>
</dbReference>
<dbReference type="EMBL" id="ML977587">
    <property type="protein sequence ID" value="KAF2000659.1"/>
    <property type="molecule type" value="Genomic_DNA"/>
</dbReference>
<name>A0A6A5WIM8_9PLEO</name>
<evidence type="ECO:0000256" key="1">
    <source>
        <dbReference type="PROSITE-ProRule" id="PRU00175"/>
    </source>
</evidence>
<sequence length="186" mass="21364">MAPHQPKDLTLATALEMCEVCPADTRCSICFEECASVQLVVTNPVSNLNEKWQTTSEQSENKKTTQDHTAKQDTTMEVVRTKVCSHYFHRECIMKWLTSSTQPLNQCPDCRQIIYGSEPIKQTPCNTDIMVQDAMTREEVLEQFMDEWDGSPPMAPYNMLTDFAEEPIDAENDEYQTDLLIWASRR</sequence>
<gene>
    <name evidence="4" type="ORF">P154DRAFT_575715</name>
</gene>
<dbReference type="PROSITE" id="PS50089">
    <property type="entry name" value="ZF_RING_2"/>
    <property type="match status" value="1"/>
</dbReference>
<protein>
    <recommendedName>
        <fullName evidence="3">RING-type domain-containing protein</fullName>
    </recommendedName>
</protein>
<reference evidence="4" key="1">
    <citation type="journal article" date="2020" name="Stud. Mycol.">
        <title>101 Dothideomycetes genomes: a test case for predicting lifestyles and emergence of pathogens.</title>
        <authorList>
            <person name="Haridas S."/>
            <person name="Albert R."/>
            <person name="Binder M."/>
            <person name="Bloem J."/>
            <person name="Labutti K."/>
            <person name="Salamov A."/>
            <person name="Andreopoulos B."/>
            <person name="Baker S."/>
            <person name="Barry K."/>
            <person name="Bills G."/>
            <person name="Bluhm B."/>
            <person name="Cannon C."/>
            <person name="Castanera R."/>
            <person name="Culley D."/>
            <person name="Daum C."/>
            <person name="Ezra D."/>
            <person name="Gonzalez J."/>
            <person name="Henrissat B."/>
            <person name="Kuo A."/>
            <person name="Liang C."/>
            <person name="Lipzen A."/>
            <person name="Lutzoni F."/>
            <person name="Magnuson J."/>
            <person name="Mondo S."/>
            <person name="Nolan M."/>
            <person name="Ohm R."/>
            <person name="Pangilinan J."/>
            <person name="Park H.-J."/>
            <person name="Ramirez L."/>
            <person name="Alfaro M."/>
            <person name="Sun H."/>
            <person name="Tritt A."/>
            <person name="Yoshinaga Y."/>
            <person name="Zwiers L.-H."/>
            <person name="Turgeon B."/>
            <person name="Goodwin S."/>
            <person name="Spatafora J."/>
            <person name="Crous P."/>
            <person name="Grigoriev I."/>
        </authorList>
    </citation>
    <scope>NUCLEOTIDE SEQUENCE</scope>
    <source>
        <strain evidence="4">CBS 123094</strain>
    </source>
</reference>
<feature type="compositionally biased region" description="Basic and acidic residues" evidence="2">
    <location>
        <begin position="59"/>
        <end position="71"/>
    </location>
</feature>
<organism evidence="4 5">
    <name type="scientific">Amniculicola lignicola CBS 123094</name>
    <dbReference type="NCBI Taxonomy" id="1392246"/>
    <lineage>
        <taxon>Eukaryota</taxon>
        <taxon>Fungi</taxon>
        <taxon>Dikarya</taxon>
        <taxon>Ascomycota</taxon>
        <taxon>Pezizomycotina</taxon>
        <taxon>Dothideomycetes</taxon>
        <taxon>Pleosporomycetidae</taxon>
        <taxon>Pleosporales</taxon>
        <taxon>Amniculicolaceae</taxon>
        <taxon>Amniculicola</taxon>
    </lineage>
</organism>
<evidence type="ECO:0000313" key="5">
    <source>
        <dbReference type="Proteomes" id="UP000799779"/>
    </source>
</evidence>
<dbReference type="SUPFAM" id="SSF57850">
    <property type="entry name" value="RING/U-box"/>
    <property type="match status" value="1"/>
</dbReference>
<dbReference type="GO" id="GO:0008270">
    <property type="term" value="F:zinc ion binding"/>
    <property type="evidence" value="ECO:0007669"/>
    <property type="project" value="UniProtKB-KW"/>
</dbReference>
<keyword evidence="1" id="KW-0863">Zinc-finger</keyword>
<evidence type="ECO:0000256" key="2">
    <source>
        <dbReference type="SAM" id="MobiDB-lite"/>
    </source>
</evidence>
<feature type="domain" description="RING-type" evidence="3">
    <location>
        <begin position="27"/>
        <end position="111"/>
    </location>
</feature>
<accession>A0A6A5WIM8</accession>
<keyword evidence="5" id="KW-1185">Reference proteome</keyword>
<dbReference type="InterPro" id="IPR013083">
    <property type="entry name" value="Znf_RING/FYVE/PHD"/>
</dbReference>
<dbReference type="Proteomes" id="UP000799779">
    <property type="component" value="Unassembled WGS sequence"/>
</dbReference>
<proteinExistence type="predicted"/>
<evidence type="ECO:0000259" key="3">
    <source>
        <dbReference type="PROSITE" id="PS50089"/>
    </source>
</evidence>
<dbReference type="OrthoDB" id="2194900at2759"/>
<dbReference type="AlphaFoldDB" id="A0A6A5WIM8"/>
<dbReference type="Gene3D" id="3.30.40.10">
    <property type="entry name" value="Zinc/RING finger domain, C3HC4 (zinc finger)"/>
    <property type="match status" value="1"/>
</dbReference>
<evidence type="ECO:0000313" key="4">
    <source>
        <dbReference type="EMBL" id="KAF2000659.1"/>
    </source>
</evidence>